<dbReference type="RefSeq" id="WP_110838320.1">
    <property type="nucleotide sequence ID" value="NZ_QJVJ01000001.1"/>
</dbReference>
<dbReference type="EMBL" id="QJVJ01000001">
    <property type="protein sequence ID" value="PYI57281.1"/>
    <property type="molecule type" value="Genomic_DNA"/>
</dbReference>
<keyword evidence="2" id="KW-1185">Reference proteome</keyword>
<dbReference type="AlphaFoldDB" id="A0A2V5KCF6"/>
<accession>A0A2V5KCF6</accession>
<protein>
    <recommendedName>
        <fullName evidence="3">Serine aminopeptidase S33 domain-containing protein</fullName>
    </recommendedName>
</protein>
<name>A0A2V5KCF6_9BACL</name>
<reference evidence="1 2" key="1">
    <citation type="submission" date="2018-05" db="EMBL/GenBank/DDBJ databases">
        <title>Paenibacillus flagellatus sp. nov., isolated from selenium mineral soil.</title>
        <authorList>
            <person name="Dai X."/>
        </authorList>
    </citation>
    <scope>NUCLEOTIDE SEQUENCE [LARGE SCALE GENOMIC DNA]</scope>
    <source>
        <strain evidence="1 2">DXL2</strain>
    </source>
</reference>
<sequence>MSNPRHDSKGSSAWVDHIPAIWFEPHRVDDARRRLIIVLHHLGGTKETTVPYLQDLAADGFVALSLDAFQHGQRGTESSKDVAARVFGNFRRHMWPILGQTALDTLRVIDWALASLNVEPDMDLAGISMGGMEHLDVRDRERWWPDCKRWLVRP</sequence>
<proteinExistence type="predicted"/>
<dbReference type="InterPro" id="IPR029058">
    <property type="entry name" value="AB_hydrolase_fold"/>
</dbReference>
<comment type="caution">
    <text evidence="1">The sequence shown here is derived from an EMBL/GenBank/DDBJ whole genome shotgun (WGS) entry which is preliminary data.</text>
</comment>
<dbReference type="Proteomes" id="UP000247476">
    <property type="component" value="Unassembled WGS sequence"/>
</dbReference>
<dbReference type="Gene3D" id="3.40.50.1820">
    <property type="entry name" value="alpha/beta hydrolase"/>
    <property type="match status" value="1"/>
</dbReference>
<evidence type="ECO:0008006" key="3">
    <source>
        <dbReference type="Google" id="ProtNLM"/>
    </source>
</evidence>
<evidence type="ECO:0000313" key="2">
    <source>
        <dbReference type="Proteomes" id="UP000247476"/>
    </source>
</evidence>
<dbReference type="OrthoDB" id="2556203at2"/>
<gene>
    <name evidence="1" type="ORF">DLM86_02230</name>
</gene>
<evidence type="ECO:0000313" key="1">
    <source>
        <dbReference type="EMBL" id="PYI57281.1"/>
    </source>
</evidence>
<dbReference type="SUPFAM" id="SSF53474">
    <property type="entry name" value="alpha/beta-Hydrolases"/>
    <property type="match status" value="1"/>
</dbReference>
<organism evidence="1 2">
    <name type="scientific">Paenibacillus flagellatus</name>
    <dbReference type="NCBI Taxonomy" id="2211139"/>
    <lineage>
        <taxon>Bacteria</taxon>
        <taxon>Bacillati</taxon>
        <taxon>Bacillota</taxon>
        <taxon>Bacilli</taxon>
        <taxon>Bacillales</taxon>
        <taxon>Paenibacillaceae</taxon>
        <taxon>Paenibacillus</taxon>
    </lineage>
</organism>